<name>A0A3M7QSM6_BRAPC</name>
<proteinExistence type="predicted"/>
<protein>
    <submittedName>
        <fullName evidence="1">Uncharacterized protein</fullName>
    </submittedName>
</protein>
<evidence type="ECO:0000313" key="2">
    <source>
        <dbReference type="Proteomes" id="UP000276133"/>
    </source>
</evidence>
<evidence type="ECO:0000313" key="1">
    <source>
        <dbReference type="EMBL" id="RNA14396.1"/>
    </source>
</evidence>
<sequence>MNFKYKNSKQKIRLKKFKKHRTSDFCFAEKTTLIQSYKVWNNYNAGLIPGFLINDLNKTFLMIVLEMKLNENLIDFFFTF</sequence>
<organism evidence="1 2">
    <name type="scientific">Brachionus plicatilis</name>
    <name type="common">Marine rotifer</name>
    <name type="synonym">Brachionus muelleri</name>
    <dbReference type="NCBI Taxonomy" id="10195"/>
    <lineage>
        <taxon>Eukaryota</taxon>
        <taxon>Metazoa</taxon>
        <taxon>Spiralia</taxon>
        <taxon>Gnathifera</taxon>
        <taxon>Rotifera</taxon>
        <taxon>Eurotatoria</taxon>
        <taxon>Monogononta</taxon>
        <taxon>Pseudotrocha</taxon>
        <taxon>Ploima</taxon>
        <taxon>Brachionidae</taxon>
        <taxon>Brachionus</taxon>
    </lineage>
</organism>
<comment type="caution">
    <text evidence="1">The sequence shown here is derived from an EMBL/GenBank/DDBJ whole genome shotgun (WGS) entry which is preliminary data.</text>
</comment>
<keyword evidence="2" id="KW-1185">Reference proteome</keyword>
<dbReference type="EMBL" id="REGN01005201">
    <property type="protein sequence ID" value="RNA14396.1"/>
    <property type="molecule type" value="Genomic_DNA"/>
</dbReference>
<dbReference type="AlphaFoldDB" id="A0A3M7QSM6"/>
<gene>
    <name evidence="1" type="ORF">BpHYR1_039475</name>
</gene>
<accession>A0A3M7QSM6</accession>
<reference evidence="1 2" key="1">
    <citation type="journal article" date="2018" name="Sci. Rep.">
        <title>Genomic signatures of local adaptation to the degree of environmental predictability in rotifers.</title>
        <authorList>
            <person name="Franch-Gras L."/>
            <person name="Hahn C."/>
            <person name="Garcia-Roger E.M."/>
            <person name="Carmona M.J."/>
            <person name="Serra M."/>
            <person name="Gomez A."/>
        </authorList>
    </citation>
    <scope>NUCLEOTIDE SEQUENCE [LARGE SCALE GENOMIC DNA]</scope>
    <source>
        <strain evidence="1">HYR1</strain>
    </source>
</reference>
<dbReference type="Proteomes" id="UP000276133">
    <property type="component" value="Unassembled WGS sequence"/>
</dbReference>